<dbReference type="GO" id="GO:0160105">
    <property type="term" value="F:tRNA (adenine(22)-N1)-methyltransferase activity"/>
    <property type="evidence" value="ECO:0007669"/>
    <property type="project" value="InterPro"/>
</dbReference>
<keyword evidence="1" id="KW-0808">Transferase</keyword>
<protein>
    <submittedName>
        <fullName evidence="1">SAM-dependent methyltransferase</fullName>
    </submittedName>
</protein>
<dbReference type="InterPro" id="IPR006901">
    <property type="entry name" value="TrmK"/>
</dbReference>
<organism evidence="1 2">
    <name type="scientific">Lactobacillus iners</name>
    <dbReference type="NCBI Taxonomy" id="147802"/>
    <lineage>
        <taxon>Bacteria</taxon>
        <taxon>Bacillati</taxon>
        <taxon>Bacillota</taxon>
        <taxon>Bacilli</taxon>
        <taxon>Lactobacillales</taxon>
        <taxon>Lactobacillaceae</taxon>
        <taxon>Lactobacillus</taxon>
    </lineage>
</organism>
<dbReference type="InterPro" id="IPR029063">
    <property type="entry name" value="SAM-dependent_MTases_sf"/>
</dbReference>
<dbReference type="AlphaFoldDB" id="A0A6G7B9J5"/>
<dbReference type="Gene3D" id="1.10.287.1890">
    <property type="match status" value="1"/>
</dbReference>
<dbReference type="SUPFAM" id="SSF53335">
    <property type="entry name" value="S-adenosyl-L-methionine-dependent methyltransferases"/>
    <property type="match status" value="1"/>
</dbReference>
<proteinExistence type="predicted"/>
<dbReference type="EMBL" id="CP049228">
    <property type="protein sequence ID" value="QIH23834.1"/>
    <property type="molecule type" value="Genomic_DNA"/>
</dbReference>
<dbReference type="PANTHER" id="PTHR38451:SF1">
    <property type="entry name" value="TRNA (ADENINE(22)-N(1))-METHYLTRANSFERASE"/>
    <property type="match status" value="1"/>
</dbReference>
<dbReference type="Proteomes" id="UP000501676">
    <property type="component" value="Chromosome"/>
</dbReference>
<evidence type="ECO:0000313" key="2">
    <source>
        <dbReference type="Proteomes" id="UP000501676"/>
    </source>
</evidence>
<sequence>MEERLKQIASLVDDQARIADIGTDHAYLPIELVKDAKISFAIASDIAQGPLNNAKKDILAAGLVNQIETRLGSGLLTIHPEDKIDTIVMAGMGGTLMVNLLNASPTQYPTLILEPNVGEANVRLWLMNNNYRILAEKIIETAGHIYEIIKAVKSTTAVPLTEIEINFGPVLMQNKNKIFYKKWSNQLLFQQKLLHNLKKAKVIDDLKVKQVTKLIMMIGEMIKDDES</sequence>
<evidence type="ECO:0000313" key="1">
    <source>
        <dbReference type="EMBL" id="QIH23834.1"/>
    </source>
</evidence>
<name>A0A6G7B9J5_9LACO</name>
<accession>A0A6G7B9J5</accession>
<dbReference type="PIRSF" id="PIRSF018637">
    <property type="entry name" value="TrmK"/>
    <property type="match status" value="1"/>
</dbReference>
<gene>
    <name evidence="1" type="ORF">G6Z83_03820</name>
</gene>
<dbReference type="GO" id="GO:0032259">
    <property type="term" value="P:methylation"/>
    <property type="evidence" value="ECO:0007669"/>
    <property type="project" value="UniProtKB-KW"/>
</dbReference>
<keyword evidence="1" id="KW-0489">Methyltransferase</keyword>
<dbReference type="RefSeq" id="WP_006736917.1">
    <property type="nucleotide sequence ID" value="NZ_CP049228.1"/>
</dbReference>
<dbReference type="PANTHER" id="PTHR38451">
    <property type="entry name" value="TRNA (ADENINE(22)-N(1))-METHYLTRANSFERASE"/>
    <property type="match status" value="1"/>
</dbReference>
<dbReference type="Gene3D" id="3.40.50.150">
    <property type="entry name" value="Vaccinia Virus protein VP39"/>
    <property type="match status" value="1"/>
</dbReference>
<dbReference type="Pfam" id="PF04816">
    <property type="entry name" value="TrmK"/>
    <property type="match status" value="1"/>
</dbReference>
<reference evidence="1 2" key="1">
    <citation type="submission" date="2020-02" db="EMBL/GenBank/DDBJ databases">
        <title>Complete genome sequences of six Lactobacillus iners strains isolated from the human vagina.</title>
        <authorList>
            <person name="France M.T."/>
            <person name="Rutt L."/>
            <person name="Narina S."/>
            <person name="Arbaugh S."/>
            <person name="Humphrys M.S."/>
            <person name="Ma B."/>
            <person name="Hayward M.R."/>
            <person name="Relman D."/>
            <person name="Kwon D.S."/>
            <person name="Ravel J."/>
        </authorList>
    </citation>
    <scope>NUCLEOTIDE SEQUENCE [LARGE SCALE GENOMIC DNA]</scope>
    <source>
        <strain evidence="1 2">C0210C1</strain>
    </source>
</reference>